<sequence length="786" mass="87858">MTSSGEIMLHLPDGETDIINDQGTTLGMLMQSDNHTHDEAAAHENLASRVRSTIHGIAAPAEVLAETMKKGLNKVSNAADQLVQAVRSDLAGGNVELADVSICRNRQNGEFMIQQDSVEDNYPNISFFCSRKELQDKFGMSIRQYYNFLNFITIANIILLLCSLIGWIPHAVNTFARLHEEGLGLQTVSGTQLLSVFLLSSFQPSTDGYWIAMLGLCYSISAILGPTYYLIDLFYFRDAPQEQFLERTMQLDQIDRKIKEGEDPDRLKKFRFMMLSYFLFLLCLGIPVAVMYFILFGLNRMMIQENYKVATNFPTSFSGTSQLLLALLAISTSSIANFVFGLVAGLLTDLELHVTWTGYRNHRLAKLVVYRICNTMALLFFTYYAEVPWYTCMITRIALQTILFVVMDLVVTLMLQMISPFVYQWWLNLINCRPCCEDKQDTREPFELTEEYFKLVFRQYLLYVALPLCPLFSAATLVCNVIELPLNKFRLLRLTRRPQGMVGGRRLICIALFGAFVAAVITFPSGPVFFFPPWGPFLCWPCPTYSQVGTAGGACGGAFEATTCRGNGGQVITVDELRLWLARAKSGDERQSAAAEDFFSYHSRLFYSRRCICRPCIQAITCSCSAPVEQAACLQTNKLVCGGGSNVSGARCDVEEKQSGQCRGGACEVGLDWTVLQCGRGRYQYSFSNSSKHISTCRGGRDDAKPCSSHEECAGGFCDFYCPIPLAASAQHATHTPCWLCPESMVGGLVNPTLAKRSWEELPFCKLCFRNSPSCVCSRRCNLTSF</sequence>
<evidence type="ECO:0000259" key="6">
    <source>
        <dbReference type="Pfam" id="PF04547"/>
    </source>
</evidence>
<dbReference type="AlphaFoldDB" id="A0A6T7R5R4"/>
<dbReference type="GO" id="GO:0016020">
    <property type="term" value="C:membrane"/>
    <property type="evidence" value="ECO:0007669"/>
    <property type="project" value="UniProtKB-SubCell"/>
</dbReference>
<keyword evidence="2 5" id="KW-0812">Transmembrane</keyword>
<gene>
    <name evidence="7" type="ORF">HPHI1048_LOCUS13339</name>
    <name evidence="8" type="ORF">HPHI1048_LOCUS13340</name>
</gene>
<name>A0A6T7R5R4_9CRYP</name>
<evidence type="ECO:0000313" key="8">
    <source>
        <dbReference type="EMBL" id="CAD8489388.1"/>
    </source>
</evidence>
<dbReference type="Pfam" id="PF04547">
    <property type="entry name" value="Anoctamin"/>
    <property type="match status" value="1"/>
</dbReference>
<feature type="transmembrane region" description="Helical" evidence="5">
    <location>
        <begin position="507"/>
        <end position="531"/>
    </location>
</feature>
<comment type="subcellular location">
    <subcellularLocation>
        <location evidence="1">Membrane</location>
        <topology evidence="1">Multi-pass membrane protein</topology>
    </subcellularLocation>
</comment>
<feature type="transmembrane region" description="Helical" evidence="5">
    <location>
        <begin position="397"/>
        <end position="418"/>
    </location>
</feature>
<evidence type="ECO:0000313" key="7">
    <source>
        <dbReference type="EMBL" id="CAD8489387.1"/>
    </source>
</evidence>
<evidence type="ECO:0000256" key="5">
    <source>
        <dbReference type="SAM" id="Phobius"/>
    </source>
</evidence>
<feature type="transmembrane region" description="Helical" evidence="5">
    <location>
        <begin position="460"/>
        <end position="486"/>
    </location>
</feature>
<proteinExistence type="predicted"/>
<evidence type="ECO:0000256" key="1">
    <source>
        <dbReference type="ARBA" id="ARBA00004141"/>
    </source>
</evidence>
<protein>
    <recommendedName>
        <fullName evidence="6">Anoctamin transmembrane domain-containing protein</fullName>
    </recommendedName>
</protein>
<evidence type="ECO:0000256" key="3">
    <source>
        <dbReference type="ARBA" id="ARBA00022989"/>
    </source>
</evidence>
<evidence type="ECO:0000256" key="2">
    <source>
        <dbReference type="ARBA" id="ARBA00022692"/>
    </source>
</evidence>
<keyword evidence="4 5" id="KW-0472">Membrane</keyword>
<dbReference type="EMBL" id="HBEO01019721">
    <property type="protein sequence ID" value="CAD8489387.1"/>
    <property type="molecule type" value="Transcribed_RNA"/>
</dbReference>
<dbReference type="InterPro" id="IPR049452">
    <property type="entry name" value="Anoctamin_TM"/>
</dbReference>
<dbReference type="PANTHER" id="PTHR12308">
    <property type="entry name" value="ANOCTAMIN"/>
    <property type="match status" value="1"/>
</dbReference>
<dbReference type="InterPro" id="IPR007632">
    <property type="entry name" value="Anoctamin"/>
</dbReference>
<dbReference type="GO" id="GO:0005254">
    <property type="term" value="F:chloride channel activity"/>
    <property type="evidence" value="ECO:0007669"/>
    <property type="project" value="TreeGrafter"/>
</dbReference>
<dbReference type="PANTHER" id="PTHR12308:SF80">
    <property type="entry name" value="DUF590 FAMILY PROTEIN"/>
    <property type="match status" value="1"/>
</dbReference>
<feature type="transmembrane region" description="Helical" evidence="5">
    <location>
        <begin position="209"/>
        <end position="231"/>
    </location>
</feature>
<feature type="transmembrane region" description="Helical" evidence="5">
    <location>
        <begin position="367"/>
        <end position="385"/>
    </location>
</feature>
<dbReference type="EMBL" id="HBEO01019722">
    <property type="protein sequence ID" value="CAD8489388.1"/>
    <property type="molecule type" value="Transcribed_RNA"/>
</dbReference>
<feature type="transmembrane region" description="Helical" evidence="5">
    <location>
        <begin position="274"/>
        <end position="298"/>
    </location>
</feature>
<keyword evidence="3 5" id="KW-1133">Transmembrane helix</keyword>
<feature type="transmembrane region" description="Helical" evidence="5">
    <location>
        <begin position="323"/>
        <end position="347"/>
    </location>
</feature>
<feature type="domain" description="Anoctamin transmembrane" evidence="6">
    <location>
        <begin position="264"/>
        <end position="499"/>
    </location>
</feature>
<accession>A0A6T7R5R4</accession>
<evidence type="ECO:0000256" key="4">
    <source>
        <dbReference type="ARBA" id="ARBA00023136"/>
    </source>
</evidence>
<feature type="transmembrane region" description="Helical" evidence="5">
    <location>
        <begin position="145"/>
        <end position="168"/>
    </location>
</feature>
<feature type="transmembrane region" description="Helical" evidence="5">
    <location>
        <begin position="183"/>
        <end position="202"/>
    </location>
</feature>
<reference evidence="7" key="1">
    <citation type="submission" date="2021-01" db="EMBL/GenBank/DDBJ databases">
        <authorList>
            <person name="Corre E."/>
            <person name="Pelletier E."/>
            <person name="Niang G."/>
            <person name="Scheremetjew M."/>
            <person name="Finn R."/>
            <person name="Kale V."/>
            <person name="Holt S."/>
            <person name="Cochrane G."/>
            <person name="Meng A."/>
            <person name="Brown T."/>
            <person name="Cohen L."/>
        </authorList>
    </citation>
    <scope>NUCLEOTIDE SEQUENCE</scope>
    <source>
        <strain evidence="7">CCMP325</strain>
    </source>
</reference>
<organism evidence="7">
    <name type="scientific">Hanusia phi</name>
    <dbReference type="NCBI Taxonomy" id="3032"/>
    <lineage>
        <taxon>Eukaryota</taxon>
        <taxon>Cryptophyceae</taxon>
        <taxon>Pyrenomonadales</taxon>
        <taxon>Geminigeraceae</taxon>
        <taxon>Hanusia</taxon>
    </lineage>
</organism>